<dbReference type="Gene3D" id="3.40.50.2000">
    <property type="entry name" value="Glycogen Phosphorylase B"/>
    <property type="match status" value="2"/>
</dbReference>
<dbReference type="RefSeq" id="WP_208926697.1">
    <property type="nucleotide sequence ID" value="NZ_LK996017.1"/>
</dbReference>
<accession>A0A098B9I3</accession>
<dbReference type="SUPFAM" id="SSF53756">
    <property type="entry name" value="UDP-Glycosyltransferase/glycogen phosphorylase"/>
    <property type="match status" value="1"/>
</dbReference>
<sequence length="374" mass="40851">MPTYKILQLIGGGEIGGAEQHVLTLLQGIDKAAFSLTSGSLIDGPFARSTEEKGIPTLRFPMKYALDLSPLPKLMADIRREKFSLIHTHGSRANFLGRLAGGCLKLPVVSTVHSSLKRDYLSPAAACLALALDRLTLPLTSGIITVSEALAEEVARRGGQRIRTIYNGIPPLPQLATRERRGELRESFRRTWGIPKDALVLGSVARLHPTKGLHTLLEAAHILRPQFPYLHILIIGDGPLHRELEEQAEAWELPHTFTGYLPDAYQALPAMDIFILPSLSEGMGLVLLEAMQAHLPLVATAVGGIPELIRPSLDGLLIPPGQPAELAGACRTLLQNPELAQSCLDSGAQRWQDFSVQEMLRQTENFYQEVLKGC</sequence>
<dbReference type="PANTHER" id="PTHR45947">
    <property type="entry name" value="SULFOQUINOVOSYL TRANSFERASE SQD2"/>
    <property type="match status" value="1"/>
</dbReference>
<dbReference type="PANTHER" id="PTHR45947:SF3">
    <property type="entry name" value="SULFOQUINOVOSYL TRANSFERASE SQD2"/>
    <property type="match status" value="1"/>
</dbReference>
<gene>
    <name evidence="3" type="ORF">DPCES_5136</name>
</gene>
<dbReference type="InterPro" id="IPR001296">
    <property type="entry name" value="Glyco_trans_1"/>
</dbReference>
<proteinExistence type="predicted"/>
<dbReference type="AlphaFoldDB" id="A0A098B9I3"/>
<dbReference type="EMBL" id="LK996017">
    <property type="protein sequence ID" value="CDX05022.1"/>
    <property type="molecule type" value="Genomic_DNA"/>
</dbReference>
<dbReference type="Pfam" id="PF00534">
    <property type="entry name" value="Glycos_transf_1"/>
    <property type="match status" value="1"/>
</dbReference>
<name>A0A098B9I3_DESHA</name>
<feature type="domain" description="Glycosyl transferase family 1" evidence="1">
    <location>
        <begin position="186"/>
        <end position="345"/>
    </location>
</feature>
<keyword evidence="3" id="KW-0808">Transferase</keyword>
<feature type="domain" description="Glycosyltransferase subfamily 4-like N-terminal" evidence="2">
    <location>
        <begin position="15"/>
        <end position="170"/>
    </location>
</feature>
<dbReference type="Pfam" id="PF13439">
    <property type="entry name" value="Glyco_transf_4"/>
    <property type="match status" value="1"/>
</dbReference>
<dbReference type="GO" id="GO:0016757">
    <property type="term" value="F:glycosyltransferase activity"/>
    <property type="evidence" value="ECO:0007669"/>
    <property type="project" value="InterPro"/>
</dbReference>
<dbReference type="PATRIC" id="fig|49338.4.peg.5530"/>
<evidence type="ECO:0000313" key="3">
    <source>
        <dbReference type="EMBL" id="CDX05022.1"/>
    </source>
</evidence>
<dbReference type="InterPro" id="IPR028098">
    <property type="entry name" value="Glyco_trans_4-like_N"/>
</dbReference>
<evidence type="ECO:0000259" key="2">
    <source>
        <dbReference type="Pfam" id="PF13439"/>
    </source>
</evidence>
<protein>
    <submittedName>
        <fullName evidence="3">Glycosyl transferases group 1 protein</fullName>
    </submittedName>
</protein>
<organism evidence="3">
    <name type="scientific">Desulfitobacterium hafniense</name>
    <name type="common">Desulfitobacterium frappieri</name>
    <dbReference type="NCBI Taxonomy" id="49338"/>
    <lineage>
        <taxon>Bacteria</taxon>
        <taxon>Bacillati</taxon>
        <taxon>Bacillota</taxon>
        <taxon>Clostridia</taxon>
        <taxon>Eubacteriales</taxon>
        <taxon>Desulfitobacteriaceae</taxon>
        <taxon>Desulfitobacterium</taxon>
    </lineage>
</organism>
<dbReference type="InterPro" id="IPR050194">
    <property type="entry name" value="Glycosyltransferase_grp1"/>
</dbReference>
<evidence type="ECO:0000259" key="1">
    <source>
        <dbReference type="Pfam" id="PF00534"/>
    </source>
</evidence>
<reference evidence="3" key="1">
    <citation type="submission" date="2014-07" db="EMBL/GenBank/DDBJ databases">
        <authorList>
            <person name="Hornung V.Bastian."/>
        </authorList>
    </citation>
    <scope>NUCLEOTIDE SEQUENCE</scope>
    <source>
        <strain evidence="3">PCE-S</strain>
    </source>
</reference>